<evidence type="ECO:0000313" key="2">
    <source>
        <dbReference type="EMBL" id="CCM65226.1"/>
    </source>
</evidence>
<gene>
    <name evidence="2" type="ORF">BN381_610010</name>
</gene>
<keyword evidence="3" id="KW-1185">Reference proteome</keyword>
<feature type="compositionally biased region" description="Polar residues" evidence="1">
    <location>
        <begin position="85"/>
        <end position="97"/>
    </location>
</feature>
<feature type="region of interest" description="Disordered" evidence="1">
    <location>
        <begin position="54"/>
        <end position="114"/>
    </location>
</feature>
<evidence type="ECO:0000313" key="3">
    <source>
        <dbReference type="Proteomes" id="UP000018291"/>
    </source>
</evidence>
<feature type="region of interest" description="Disordered" evidence="1">
    <location>
        <begin position="1"/>
        <end position="32"/>
    </location>
</feature>
<feature type="compositionally biased region" description="Basic and acidic residues" evidence="1">
    <location>
        <begin position="7"/>
        <end position="16"/>
    </location>
</feature>
<dbReference type="Proteomes" id="UP000018291">
    <property type="component" value="Unassembled WGS sequence"/>
</dbReference>
<comment type="caution">
    <text evidence="2">The sequence shown here is derived from an EMBL/GenBank/DDBJ whole genome shotgun (WGS) entry which is preliminary data.</text>
</comment>
<dbReference type="RefSeq" id="WP_012229753.1">
    <property type="nucleotide sequence ID" value="NZ_HG422565.1"/>
</dbReference>
<sequence length="178" mass="19296">MPSQNRLRSDNQERRCPARAIHGIAQESEDRAVGFVEPRPVDLALQHEDLVSERKDLRVSGVAAGEDPADSGENEACERGKQVHESSTIPISTSARNPQEHWPDDFSAPSGKDRAVGIVESRSVDLALQHEDLVSERKDLSVSGVTGGEYPSDSGENEARESGKQVHKSSTIPTSTTT</sequence>
<accession>R4Z6D4</accession>
<organism evidence="2 3">
    <name type="scientific">Candidatus Neomicrothrix parvicella RN1</name>
    <dbReference type="NCBI Taxonomy" id="1229780"/>
    <lineage>
        <taxon>Bacteria</taxon>
        <taxon>Bacillati</taxon>
        <taxon>Actinomycetota</taxon>
        <taxon>Acidimicrobiia</taxon>
        <taxon>Acidimicrobiales</taxon>
        <taxon>Microthrixaceae</taxon>
        <taxon>Candidatus Neomicrothrix</taxon>
    </lineage>
</organism>
<feature type="compositionally biased region" description="Polar residues" evidence="1">
    <location>
        <begin position="168"/>
        <end position="178"/>
    </location>
</feature>
<dbReference type="EMBL" id="CANL01000058">
    <property type="protein sequence ID" value="CCM65226.1"/>
    <property type="molecule type" value="Genomic_DNA"/>
</dbReference>
<reference evidence="2 3" key="1">
    <citation type="journal article" date="2013" name="ISME J.">
        <title>Metabolic model for the filamentous 'Candidatus Microthrix parvicella' based on genomic and metagenomic analyses.</title>
        <authorList>
            <person name="Jon McIlroy S."/>
            <person name="Kristiansen R."/>
            <person name="Albertsen M."/>
            <person name="Michael Karst S."/>
            <person name="Rossetti S."/>
            <person name="Lund Nielsen J."/>
            <person name="Tandoi V."/>
            <person name="James Seviour R."/>
            <person name="Nielsen P.H."/>
        </authorList>
    </citation>
    <scope>NUCLEOTIDE SEQUENCE [LARGE SCALE GENOMIC DNA]</scope>
    <source>
        <strain evidence="2 3">RN1</strain>
    </source>
</reference>
<evidence type="ECO:0000256" key="1">
    <source>
        <dbReference type="SAM" id="MobiDB-lite"/>
    </source>
</evidence>
<feature type="region of interest" description="Disordered" evidence="1">
    <location>
        <begin position="133"/>
        <end position="178"/>
    </location>
</feature>
<protein>
    <submittedName>
        <fullName evidence="2">Uncharacterized protein</fullName>
    </submittedName>
</protein>
<dbReference type="AlphaFoldDB" id="R4Z6D4"/>
<name>R4Z6D4_9ACTN</name>
<proteinExistence type="predicted"/>
<dbReference type="HOGENOM" id="CLU_1507963_0_0_11"/>